<dbReference type="SUPFAM" id="SSF50978">
    <property type="entry name" value="WD40 repeat-like"/>
    <property type="match status" value="1"/>
</dbReference>
<evidence type="ECO:0000256" key="1">
    <source>
        <dbReference type="ARBA" id="ARBA00022574"/>
    </source>
</evidence>
<keyword evidence="4" id="KW-1133">Transmembrane helix</keyword>
<name>A0AAW0LSF5_QUESU</name>
<evidence type="ECO:0000256" key="2">
    <source>
        <dbReference type="ARBA" id="ARBA00022737"/>
    </source>
</evidence>
<keyword evidence="4" id="KW-0812">Transmembrane</keyword>
<feature type="repeat" description="WD" evidence="3">
    <location>
        <begin position="14"/>
        <end position="49"/>
    </location>
</feature>
<dbReference type="AlphaFoldDB" id="A0AAW0LSF5"/>
<reference evidence="5 6" key="1">
    <citation type="journal article" date="2018" name="Sci. Data">
        <title>The draft genome sequence of cork oak.</title>
        <authorList>
            <person name="Ramos A.M."/>
            <person name="Usie A."/>
            <person name="Barbosa P."/>
            <person name="Barros P.M."/>
            <person name="Capote T."/>
            <person name="Chaves I."/>
            <person name="Simoes F."/>
            <person name="Abreu I."/>
            <person name="Carrasquinho I."/>
            <person name="Faro C."/>
            <person name="Guimaraes J.B."/>
            <person name="Mendonca D."/>
            <person name="Nobrega F."/>
            <person name="Rodrigues L."/>
            <person name="Saibo N.J.M."/>
            <person name="Varela M.C."/>
            <person name="Egas C."/>
            <person name="Matos J."/>
            <person name="Miguel C.M."/>
            <person name="Oliveira M.M."/>
            <person name="Ricardo C.P."/>
            <person name="Goncalves S."/>
        </authorList>
    </citation>
    <scope>NUCLEOTIDE SEQUENCE [LARGE SCALE GENOMIC DNA]</scope>
    <source>
        <strain evidence="6">cv. HL8</strain>
    </source>
</reference>
<proteinExistence type="predicted"/>
<dbReference type="InterPro" id="IPR050459">
    <property type="entry name" value="WD_repeat_RBAP46/RBAP48/MSI1"/>
</dbReference>
<dbReference type="PROSITE" id="PS50082">
    <property type="entry name" value="WD_REPEATS_2"/>
    <property type="match status" value="1"/>
</dbReference>
<dbReference type="InterPro" id="IPR015943">
    <property type="entry name" value="WD40/YVTN_repeat-like_dom_sf"/>
</dbReference>
<feature type="transmembrane region" description="Helical" evidence="4">
    <location>
        <begin position="100"/>
        <end position="118"/>
    </location>
</feature>
<evidence type="ECO:0000313" key="6">
    <source>
        <dbReference type="Proteomes" id="UP000237347"/>
    </source>
</evidence>
<dbReference type="Proteomes" id="UP000237347">
    <property type="component" value="Unassembled WGS sequence"/>
</dbReference>
<evidence type="ECO:0000256" key="3">
    <source>
        <dbReference type="PROSITE-ProRule" id="PRU00221"/>
    </source>
</evidence>
<accession>A0AAW0LSF5</accession>
<comment type="caution">
    <text evidence="5">The sequence shown here is derived from an EMBL/GenBank/DDBJ whole genome shotgun (WGS) entry which is preliminary data.</text>
</comment>
<organism evidence="5 6">
    <name type="scientific">Quercus suber</name>
    <name type="common">Cork oak</name>
    <dbReference type="NCBI Taxonomy" id="58331"/>
    <lineage>
        <taxon>Eukaryota</taxon>
        <taxon>Viridiplantae</taxon>
        <taxon>Streptophyta</taxon>
        <taxon>Embryophyta</taxon>
        <taxon>Tracheophyta</taxon>
        <taxon>Spermatophyta</taxon>
        <taxon>Magnoliopsida</taxon>
        <taxon>eudicotyledons</taxon>
        <taxon>Gunneridae</taxon>
        <taxon>Pentapetalae</taxon>
        <taxon>rosids</taxon>
        <taxon>fabids</taxon>
        <taxon>Fagales</taxon>
        <taxon>Fagaceae</taxon>
        <taxon>Quercus</taxon>
    </lineage>
</organism>
<sequence length="144" mass="16141">MIWDLRTNQPQQSVKAHEREVNYLSFNPYNERILATASSDTTIGLFDTRKLSVPLHVLSSHTVQKSTGVLLFFPLHWFLCPRYCWISVLCTGFSALGTAGFMHCIAAACSVWAAVFLMQLHQLHSLNRLACVSDGESGNKYMCA</sequence>
<dbReference type="EMBL" id="PKMF04000054">
    <property type="protein sequence ID" value="KAK7854507.1"/>
    <property type="molecule type" value="Genomic_DNA"/>
</dbReference>
<dbReference type="PANTHER" id="PTHR22850">
    <property type="entry name" value="WD40 REPEAT FAMILY"/>
    <property type="match status" value="1"/>
</dbReference>
<gene>
    <name evidence="5" type="primary">MSI3_1</name>
    <name evidence="5" type="ORF">CFP56_031881</name>
</gene>
<dbReference type="SMART" id="SM00320">
    <property type="entry name" value="WD40"/>
    <property type="match status" value="1"/>
</dbReference>
<dbReference type="InterPro" id="IPR036322">
    <property type="entry name" value="WD40_repeat_dom_sf"/>
</dbReference>
<protein>
    <submittedName>
        <fullName evidence="5">Wd-40 repeat-containing protein msi3</fullName>
    </submittedName>
</protein>
<evidence type="ECO:0000256" key="4">
    <source>
        <dbReference type="SAM" id="Phobius"/>
    </source>
</evidence>
<keyword evidence="4" id="KW-0472">Membrane</keyword>
<keyword evidence="6" id="KW-1185">Reference proteome</keyword>
<evidence type="ECO:0000313" key="5">
    <source>
        <dbReference type="EMBL" id="KAK7854507.1"/>
    </source>
</evidence>
<keyword evidence="2" id="KW-0677">Repeat</keyword>
<dbReference type="Gene3D" id="2.130.10.10">
    <property type="entry name" value="YVTN repeat-like/Quinoprotein amine dehydrogenase"/>
    <property type="match status" value="1"/>
</dbReference>
<keyword evidence="1 3" id="KW-0853">WD repeat</keyword>
<dbReference type="InterPro" id="IPR001680">
    <property type="entry name" value="WD40_rpt"/>
</dbReference>